<organism evidence="1 2">
    <name type="scientific">Agarivorans gilvus</name>
    <dbReference type="NCBI Taxonomy" id="680279"/>
    <lineage>
        <taxon>Bacteria</taxon>
        <taxon>Pseudomonadati</taxon>
        <taxon>Pseudomonadota</taxon>
        <taxon>Gammaproteobacteria</taxon>
        <taxon>Alteromonadales</taxon>
        <taxon>Alteromonadaceae</taxon>
        <taxon>Agarivorans</taxon>
    </lineage>
</organism>
<evidence type="ECO:0000313" key="2">
    <source>
        <dbReference type="Proteomes" id="UP000651977"/>
    </source>
</evidence>
<accession>A0ABQ1I405</accession>
<name>A0ABQ1I405_9ALTE</name>
<dbReference type="RefSeq" id="WP_055732047.1">
    <property type="nucleotide sequence ID" value="NZ_BMDY01000014.1"/>
</dbReference>
<reference evidence="2" key="1">
    <citation type="journal article" date="2019" name="Int. J. Syst. Evol. Microbiol.">
        <title>The Global Catalogue of Microorganisms (GCM) 10K type strain sequencing project: providing services to taxonomists for standard genome sequencing and annotation.</title>
        <authorList>
            <consortium name="The Broad Institute Genomics Platform"/>
            <consortium name="The Broad Institute Genome Sequencing Center for Infectious Disease"/>
            <person name="Wu L."/>
            <person name="Ma J."/>
        </authorList>
    </citation>
    <scope>NUCLEOTIDE SEQUENCE [LARGE SCALE GENOMIC DNA]</scope>
    <source>
        <strain evidence="2">CGMCC 1.10131</strain>
    </source>
</reference>
<keyword evidence="2" id="KW-1185">Reference proteome</keyword>
<protein>
    <submittedName>
        <fullName evidence="1">Phosphohistidine phosphatase SixA</fullName>
    </submittedName>
</protein>
<gene>
    <name evidence="1" type="primary">sixA</name>
    <name evidence="1" type="ORF">GCM10007414_24440</name>
</gene>
<comment type="caution">
    <text evidence="1">The sequence shown here is derived from an EMBL/GenBank/DDBJ whole genome shotgun (WGS) entry which is preliminary data.</text>
</comment>
<dbReference type="EMBL" id="BMDY01000014">
    <property type="protein sequence ID" value="GGB10179.1"/>
    <property type="molecule type" value="Genomic_DNA"/>
</dbReference>
<dbReference type="Pfam" id="PF00300">
    <property type="entry name" value="His_Phos_1"/>
    <property type="match status" value="1"/>
</dbReference>
<dbReference type="SUPFAM" id="SSF53254">
    <property type="entry name" value="Phosphoglycerate mutase-like"/>
    <property type="match status" value="1"/>
</dbReference>
<proteinExistence type="predicted"/>
<dbReference type="SMART" id="SM00855">
    <property type="entry name" value="PGAM"/>
    <property type="match status" value="1"/>
</dbReference>
<dbReference type="InterPro" id="IPR013078">
    <property type="entry name" value="His_Pase_superF_clade-1"/>
</dbReference>
<dbReference type="InterPro" id="IPR004449">
    <property type="entry name" value="SixA"/>
</dbReference>
<sequence>MQVYIMRHGEAEMFAATDSERALNQQGINEVTKMGHFLSEKMTHLDYLLVSPYVRAQQTWQCLSSLLPKPEQTVELKELSPSGDEQAVVALINELAIEKPMGKVLVISHLPLVGFLVDGLVPEVGAPLFSTAAVAELEIAAENSLLSLQHPVSLS</sequence>
<evidence type="ECO:0000313" key="1">
    <source>
        <dbReference type="EMBL" id="GGB10179.1"/>
    </source>
</evidence>
<dbReference type="CDD" id="cd07067">
    <property type="entry name" value="HP_PGM_like"/>
    <property type="match status" value="1"/>
</dbReference>
<dbReference type="InterPro" id="IPR029033">
    <property type="entry name" value="His_PPase_superfam"/>
</dbReference>
<dbReference type="Gene3D" id="3.40.50.1240">
    <property type="entry name" value="Phosphoglycerate mutase-like"/>
    <property type="match status" value="1"/>
</dbReference>
<dbReference type="NCBIfam" id="TIGR00249">
    <property type="entry name" value="sixA"/>
    <property type="match status" value="1"/>
</dbReference>
<dbReference type="Proteomes" id="UP000651977">
    <property type="component" value="Unassembled WGS sequence"/>
</dbReference>